<name>A0A8D2D378_SCIVU</name>
<dbReference type="Pfam" id="PF00996">
    <property type="entry name" value="GDI"/>
    <property type="match status" value="1"/>
</dbReference>
<organism evidence="3 4">
    <name type="scientific">Sciurus vulgaris</name>
    <name type="common">Eurasian red squirrel</name>
    <dbReference type="NCBI Taxonomy" id="55149"/>
    <lineage>
        <taxon>Eukaryota</taxon>
        <taxon>Metazoa</taxon>
        <taxon>Chordata</taxon>
        <taxon>Craniata</taxon>
        <taxon>Vertebrata</taxon>
        <taxon>Euteleostomi</taxon>
        <taxon>Mammalia</taxon>
        <taxon>Eutheria</taxon>
        <taxon>Euarchontoglires</taxon>
        <taxon>Glires</taxon>
        <taxon>Rodentia</taxon>
        <taxon>Sciuromorpha</taxon>
        <taxon>Sciuridae</taxon>
        <taxon>Sciurinae</taxon>
        <taxon>Sciurini</taxon>
        <taxon>Sciurus</taxon>
    </lineage>
</organism>
<dbReference type="GO" id="GO:0016192">
    <property type="term" value="P:vesicle-mediated transport"/>
    <property type="evidence" value="ECO:0007669"/>
    <property type="project" value="TreeGrafter"/>
</dbReference>
<dbReference type="Gene3D" id="3.50.50.60">
    <property type="entry name" value="FAD/NAD(P)-binding domain"/>
    <property type="match status" value="1"/>
</dbReference>
<dbReference type="SUPFAM" id="SSF51905">
    <property type="entry name" value="FAD/NAD(P)-binding domain"/>
    <property type="match status" value="1"/>
</dbReference>
<dbReference type="PANTHER" id="PTHR11787">
    <property type="entry name" value="RAB GDP-DISSOCIATION INHIBITOR"/>
    <property type="match status" value="1"/>
</dbReference>
<evidence type="ECO:0008006" key="5">
    <source>
        <dbReference type="Google" id="ProtNLM"/>
    </source>
</evidence>
<dbReference type="PANTHER" id="PTHR11787:SF3">
    <property type="entry name" value="RAB GDP DISSOCIATION INHIBITOR ALPHA"/>
    <property type="match status" value="1"/>
</dbReference>
<evidence type="ECO:0000313" key="3">
    <source>
        <dbReference type="Ensembl" id="ENSSVLP00005018484.1"/>
    </source>
</evidence>
<dbReference type="GO" id="GO:0007264">
    <property type="term" value="P:small GTPase-mediated signal transduction"/>
    <property type="evidence" value="ECO:0007669"/>
    <property type="project" value="InterPro"/>
</dbReference>
<dbReference type="Ensembl" id="ENSSVLT00005020577.1">
    <property type="protein sequence ID" value="ENSSVLP00005018484.1"/>
    <property type="gene ID" value="ENSSVLG00005014852.1"/>
</dbReference>
<reference evidence="3" key="1">
    <citation type="submission" date="2025-08" db="UniProtKB">
        <authorList>
            <consortium name="Ensembl"/>
        </authorList>
    </citation>
    <scope>IDENTIFICATION</scope>
</reference>
<sequence length="84" mass="9034">MDEEYDVIVLGPGLTACVLSGTMSVNGKKVRHMDGNPYVGARALLSLPGRSCIGAVSRWRGRLSVGLGRDWNVDLTPKFLMALS</sequence>
<dbReference type="GO" id="GO:0005794">
    <property type="term" value="C:Golgi apparatus"/>
    <property type="evidence" value="ECO:0007669"/>
    <property type="project" value="UniProtKB-SubCell"/>
</dbReference>
<keyword evidence="4" id="KW-1185">Reference proteome</keyword>
<proteinExistence type="inferred from homology"/>
<dbReference type="InterPro" id="IPR036188">
    <property type="entry name" value="FAD/NAD-bd_sf"/>
</dbReference>
<accession>A0A8D2D378</accession>
<keyword evidence="2" id="KW-0343">GTPase activation</keyword>
<evidence type="ECO:0000256" key="1">
    <source>
        <dbReference type="ARBA" id="ARBA00005593"/>
    </source>
</evidence>
<dbReference type="Gene3D" id="3.30.519.10">
    <property type="entry name" value="Guanine Nucleotide Dissociation Inhibitor, domain 2"/>
    <property type="match status" value="1"/>
</dbReference>
<dbReference type="GO" id="GO:0005096">
    <property type="term" value="F:GTPase activator activity"/>
    <property type="evidence" value="ECO:0007669"/>
    <property type="project" value="UniProtKB-KW"/>
</dbReference>
<dbReference type="PRINTS" id="PR00891">
    <property type="entry name" value="RABGDIREP"/>
</dbReference>
<dbReference type="AlphaFoldDB" id="A0A8D2D378"/>
<comment type="similarity">
    <text evidence="1">Belongs to the Rab GDI family.</text>
</comment>
<dbReference type="Proteomes" id="UP000694564">
    <property type="component" value="Chromosome 11"/>
</dbReference>
<dbReference type="GO" id="GO:0005093">
    <property type="term" value="F:Rab GDP-dissociation inhibitor activity"/>
    <property type="evidence" value="ECO:0007669"/>
    <property type="project" value="TreeGrafter"/>
</dbReference>
<protein>
    <recommendedName>
        <fullName evidence="5">Rab GDP dissociation inhibitor</fullName>
    </recommendedName>
</protein>
<evidence type="ECO:0000313" key="4">
    <source>
        <dbReference type="Proteomes" id="UP000694564"/>
    </source>
</evidence>
<dbReference type="OrthoDB" id="9446342at2759"/>
<dbReference type="InterPro" id="IPR018203">
    <property type="entry name" value="GDP_dissociation_inhibitor"/>
</dbReference>
<evidence type="ECO:0000256" key="2">
    <source>
        <dbReference type="ARBA" id="ARBA00022468"/>
    </source>
</evidence>
<reference evidence="3" key="2">
    <citation type="submission" date="2025-09" db="UniProtKB">
        <authorList>
            <consortium name="Ensembl"/>
        </authorList>
    </citation>
    <scope>IDENTIFICATION</scope>
</reference>